<dbReference type="GO" id="GO:0045334">
    <property type="term" value="C:clathrin-coated endocytic vesicle"/>
    <property type="evidence" value="ECO:0007669"/>
    <property type="project" value="TreeGrafter"/>
</dbReference>
<dbReference type="SUPFAM" id="SSF50989">
    <property type="entry name" value="Clathrin heavy-chain terminal domain"/>
    <property type="match status" value="1"/>
</dbReference>
<protein>
    <submittedName>
        <fullName evidence="2">CNH domain-containing protein</fullName>
    </submittedName>
</protein>
<keyword evidence="1" id="KW-1185">Reference proteome</keyword>
<reference evidence="2" key="1">
    <citation type="submission" date="2016-11" db="UniProtKB">
        <authorList>
            <consortium name="WormBaseParasite"/>
        </authorList>
    </citation>
    <scope>IDENTIFICATION</scope>
</reference>
<evidence type="ECO:0000313" key="2">
    <source>
        <dbReference type="WBParaSite" id="Hba_13797"/>
    </source>
</evidence>
<dbReference type="GO" id="GO:0006898">
    <property type="term" value="P:receptor-mediated endocytosis"/>
    <property type="evidence" value="ECO:0007669"/>
    <property type="project" value="TreeGrafter"/>
</dbReference>
<accession>A0A1I7X8S5</accession>
<dbReference type="PANTHER" id="PTHR10292">
    <property type="entry name" value="CLATHRIN HEAVY CHAIN RELATED"/>
    <property type="match status" value="1"/>
</dbReference>
<dbReference type="Gene3D" id="2.130.10.110">
    <property type="entry name" value="Clathrin heavy-chain terminal domain"/>
    <property type="match status" value="2"/>
</dbReference>
<dbReference type="InterPro" id="IPR016025">
    <property type="entry name" value="Clathrin_H-chain_N"/>
</dbReference>
<dbReference type="GO" id="GO:0030130">
    <property type="term" value="C:clathrin coat of trans-Golgi network vesicle"/>
    <property type="evidence" value="ECO:0007669"/>
    <property type="project" value="InterPro"/>
</dbReference>
<organism evidence="1 2">
    <name type="scientific">Heterorhabditis bacteriophora</name>
    <name type="common">Entomopathogenic nematode worm</name>
    <dbReference type="NCBI Taxonomy" id="37862"/>
    <lineage>
        <taxon>Eukaryota</taxon>
        <taxon>Metazoa</taxon>
        <taxon>Ecdysozoa</taxon>
        <taxon>Nematoda</taxon>
        <taxon>Chromadorea</taxon>
        <taxon>Rhabditida</taxon>
        <taxon>Rhabditina</taxon>
        <taxon>Rhabditomorpha</taxon>
        <taxon>Strongyloidea</taxon>
        <taxon>Heterorhabditidae</taxon>
        <taxon>Heterorhabditis</taxon>
    </lineage>
</organism>
<evidence type="ECO:0000313" key="1">
    <source>
        <dbReference type="Proteomes" id="UP000095283"/>
    </source>
</evidence>
<dbReference type="WBParaSite" id="Hba_13797">
    <property type="protein sequence ID" value="Hba_13797"/>
    <property type="gene ID" value="Hba_13797"/>
</dbReference>
<dbReference type="GO" id="GO:0030132">
    <property type="term" value="C:clathrin coat of coated pit"/>
    <property type="evidence" value="ECO:0007669"/>
    <property type="project" value="InterPro"/>
</dbReference>
<dbReference type="GO" id="GO:0005938">
    <property type="term" value="C:cell cortex"/>
    <property type="evidence" value="ECO:0007669"/>
    <property type="project" value="TreeGrafter"/>
</dbReference>
<dbReference type="AlphaFoldDB" id="A0A1I7X8S5"/>
<dbReference type="GO" id="GO:0005198">
    <property type="term" value="F:structural molecule activity"/>
    <property type="evidence" value="ECO:0007669"/>
    <property type="project" value="InterPro"/>
</dbReference>
<sequence>MQLYSTERKVSQPIEGHAACFASSKHGIVYLVTKHGFVHLYDMESGSRIYSNRISTETVFVTTEYHLTGGIMGINRKGQVCLLLFKNRFIMGKYNVQS</sequence>
<dbReference type="GO" id="GO:0006886">
    <property type="term" value="P:intracellular protein transport"/>
    <property type="evidence" value="ECO:0007669"/>
    <property type="project" value="InterPro"/>
</dbReference>
<dbReference type="GO" id="GO:0032051">
    <property type="term" value="F:clathrin light chain binding"/>
    <property type="evidence" value="ECO:0007669"/>
    <property type="project" value="TreeGrafter"/>
</dbReference>
<proteinExistence type="predicted"/>
<dbReference type="GO" id="GO:0071439">
    <property type="term" value="C:clathrin complex"/>
    <property type="evidence" value="ECO:0007669"/>
    <property type="project" value="TreeGrafter"/>
</dbReference>
<dbReference type="PANTHER" id="PTHR10292:SF1">
    <property type="entry name" value="CLATHRIN HEAVY CHAIN"/>
    <property type="match status" value="1"/>
</dbReference>
<name>A0A1I7X8S5_HETBA</name>
<dbReference type="Proteomes" id="UP000095283">
    <property type="component" value="Unplaced"/>
</dbReference>